<gene>
    <name evidence="2" type="ORF">GCM10019016_023820</name>
</gene>
<dbReference type="PANTHER" id="PTHR47199">
    <property type="entry name" value="PHOTOSYSTEM II STABILITY/ASSEMBLY FACTOR HCF136, CHLOROPLASTIC"/>
    <property type="match status" value="1"/>
</dbReference>
<evidence type="ECO:0000256" key="1">
    <source>
        <dbReference type="SAM" id="MobiDB-lite"/>
    </source>
</evidence>
<dbReference type="EMBL" id="BAAAXF010000018">
    <property type="protein sequence ID" value="GAA3495282.1"/>
    <property type="molecule type" value="Genomic_DNA"/>
</dbReference>
<keyword evidence="3" id="KW-1185">Reference proteome</keyword>
<dbReference type="PANTHER" id="PTHR47199:SF2">
    <property type="entry name" value="PHOTOSYSTEM II STABILITY_ASSEMBLY FACTOR HCF136, CHLOROPLASTIC"/>
    <property type="match status" value="1"/>
</dbReference>
<comment type="caution">
    <text evidence="2">The sequence shown here is derived from an EMBL/GenBank/DDBJ whole genome shotgun (WGS) entry which is preliminary data.</text>
</comment>
<dbReference type="SUPFAM" id="SSF110296">
    <property type="entry name" value="Oligoxyloglucan reducing end-specific cellobiohydrolase"/>
    <property type="match status" value="1"/>
</dbReference>
<proteinExistence type="predicted"/>
<feature type="compositionally biased region" description="Basic and acidic residues" evidence="1">
    <location>
        <begin position="45"/>
        <end position="56"/>
    </location>
</feature>
<feature type="region of interest" description="Disordered" evidence="1">
    <location>
        <begin position="324"/>
        <end position="352"/>
    </location>
</feature>
<evidence type="ECO:0000313" key="2">
    <source>
        <dbReference type="EMBL" id="GAA3495282.1"/>
    </source>
</evidence>
<organism evidence="2 3">
    <name type="scientific">Streptomyces prasinosporus</name>
    <dbReference type="NCBI Taxonomy" id="68256"/>
    <lineage>
        <taxon>Bacteria</taxon>
        <taxon>Bacillati</taxon>
        <taxon>Actinomycetota</taxon>
        <taxon>Actinomycetes</taxon>
        <taxon>Kitasatosporales</taxon>
        <taxon>Streptomycetaceae</taxon>
        <taxon>Streptomyces</taxon>
        <taxon>Streptomyces albogriseolus group</taxon>
    </lineage>
</organism>
<protein>
    <submittedName>
        <fullName evidence="2">Oxidoreductase</fullName>
    </submittedName>
</protein>
<reference evidence="3" key="1">
    <citation type="journal article" date="2019" name="Int. J. Syst. Evol. Microbiol.">
        <title>The Global Catalogue of Microorganisms (GCM) 10K type strain sequencing project: providing services to taxonomists for standard genome sequencing and annotation.</title>
        <authorList>
            <consortium name="The Broad Institute Genomics Platform"/>
            <consortium name="The Broad Institute Genome Sequencing Center for Infectious Disease"/>
            <person name="Wu L."/>
            <person name="Ma J."/>
        </authorList>
    </citation>
    <scope>NUCLEOTIDE SEQUENCE [LARGE SCALE GENOMIC DNA]</scope>
    <source>
        <strain evidence="3">JCM 4816</strain>
    </source>
</reference>
<dbReference type="InterPro" id="IPR015943">
    <property type="entry name" value="WD40/YVTN_repeat-like_dom_sf"/>
</dbReference>
<dbReference type="Gene3D" id="2.130.10.10">
    <property type="entry name" value="YVTN repeat-like/Quinoprotein amine dehydrogenase"/>
    <property type="match status" value="2"/>
</dbReference>
<feature type="compositionally biased region" description="Low complexity" evidence="1">
    <location>
        <begin position="59"/>
        <end position="68"/>
    </location>
</feature>
<dbReference type="CDD" id="cd15482">
    <property type="entry name" value="Sialidase_non-viral"/>
    <property type="match status" value="1"/>
</dbReference>
<feature type="region of interest" description="Disordered" evidence="1">
    <location>
        <begin position="1"/>
        <end position="22"/>
    </location>
</feature>
<name>A0ABP6TLD1_9ACTN</name>
<feature type="region of interest" description="Disordered" evidence="1">
    <location>
        <begin position="42"/>
        <end position="68"/>
    </location>
</feature>
<accession>A0ABP6TLD1</accession>
<sequence length="421" mass="44256">MTSVNAFMHPSDTSPPVPSRTGHLGRAAVRRALWTAPRPVGLASPRHEALGTRDGRGTTGRTGAEAARVPRQAAGVAALAALTAVPAQAHGPAHQDRAPHWSLKDTGAPDVRFRGLAAVSRDTAWVAGSLGTVLRTTDGGRTWRDVSPPGAGELQFRDVEAFDARRAVVLAIGEGEDSRVYRTDDGGTTWTETFRNPDARAFYDCFTFFDHRHGLAMSDPVDGKFRILSTRDGGRSWTVLPDAGMPPALEGEAGFAASGQCLVSSGPKDVWLATGGAARARVLHSADRGRTWTATDAPIPAGDPARGVFALAFRDRHHGLAVGGDFSPGLPSPDAAARTTDGGRGWRPAAGSPPAYRSGVAWLPHSRTAALAVGPTGTDLTTDGGRTWRTVDTGSYDTVDCPPDRGCWAAGEKGRVARLEQ</sequence>
<evidence type="ECO:0000313" key="3">
    <source>
        <dbReference type="Proteomes" id="UP001501455"/>
    </source>
</evidence>
<dbReference type="Proteomes" id="UP001501455">
    <property type="component" value="Unassembled WGS sequence"/>
</dbReference>